<proteinExistence type="predicted"/>
<dbReference type="AlphaFoldDB" id="A0A0A9GPY5"/>
<organism evidence="1">
    <name type="scientific">Arundo donax</name>
    <name type="common">Giant reed</name>
    <name type="synonym">Donax arundinaceus</name>
    <dbReference type="NCBI Taxonomy" id="35708"/>
    <lineage>
        <taxon>Eukaryota</taxon>
        <taxon>Viridiplantae</taxon>
        <taxon>Streptophyta</taxon>
        <taxon>Embryophyta</taxon>
        <taxon>Tracheophyta</taxon>
        <taxon>Spermatophyta</taxon>
        <taxon>Magnoliopsida</taxon>
        <taxon>Liliopsida</taxon>
        <taxon>Poales</taxon>
        <taxon>Poaceae</taxon>
        <taxon>PACMAD clade</taxon>
        <taxon>Arundinoideae</taxon>
        <taxon>Arundineae</taxon>
        <taxon>Arundo</taxon>
    </lineage>
</organism>
<reference evidence="1" key="2">
    <citation type="journal article" date="2015" name="Data Brief">
        <title>Shoot transcriptome of the giant reed, Arundo donax.</title>
        <authorList>
            <person name="Barrero R.A."/>
            <person name="Guerrero F.D."/>
            <person name="Moolhuijzen P."/>
            <person name="Goolsby J.A."/>
            <person name="Tidwell J."/>
            <person name="Bellgard S.E."/>
            <person name="Bellgard M.I."/>
        </authorList>
    </citation>
    <scope>NUCLEOTIDE SEQUENCE</scope>
    <source>
        <tissue evidence="1">Shoot tissue taken approximately 20 cm above the soil surface</tissue>
    </source>
</reference>
<evidence type="ECO:0000313" key="1">
    <source>
        <dbReference type="EMBL" id="JAE22738.1"/>
    </source>
</evidence>
<sequence>MNGGLVDTLLVNARENLDQRLDFNCEDVDTMVTITLGDLEAGLRHISRQCQLQ</sequence>
<dbReference type="EMBL" id="GBRH01175158">
    <property type="protein sequence ID" value="JAE22738.1"/>
    <property type="molecule type" value="Transcribed_RNA"/>
</dbReference>
<protein>
    <submittedName>
        <fullName evidence="1">Uncharacterized protein</fullName>
    </submittedName>
</protein>
<reference evidence="1" key="1">
    <citation type="submission" date="2014-09" db="EMBL/GenBank/DDBJ databases">
        <authorList>
            <person name="Magalhaes I.L.F."/>
            <person name="Oliveira U."/>
            <person name="Santos F.R."/>
            <person name="Vidigal T.H.D.A."/>
            <person name="Brescovit A.D."/>
            <person name="Santos A.J."/>
        </authorList>
    </citation>
    <scope>NUCLEOTIDE SEQUENCE</scope>
    <source>
        <tissue evidence="1">Shoot tissue taken approximately 20 cm above the soil surface</tissue>
    </source>
</reference>
<name>A0A0A9GPY5_ARUDO</name>
<accession>A0A0A9GPY5</accession>